<gene>
    <name evidence="1" type="ORF">DMH04_46245</name>
</gene>
<accession>A0A428YMM0</accession>
<dbReference type="EMBL" id="QHKI01000071">
    <property type="protein sequence ID" value="RSM69242.1"/>
    <property type="molecule type" value="Genomic_DNA"/>
</dbReference>
<protein>
    <recommendedName>
        <fullName evidence="3">Pentapeptide repeat-containing protein</fullName>
    </recommendedName>
</protein>
<sequence>MADVRLIALDRDDVRFQALRNPRELAGGITRLDAVISDFTNADLTHVGLRGINLHGVRWSSFHTRWPLDWEDPIRHASIQVAPERRPDLYEIRDEPRIRYSQTWQRGVS</sequence>
<evidence type="ECO:0008006" key="3">
    <source>
        <dbReference type="Google" id="ProtNLM"/>
    </source>
</evidence>
<proteinExistence type="predicted"/>
<evidence type="ECO:0000313" key="2">
    <source>
        <dbReference type="Proteomes" id="UP000287547"/>
    </source>
</evidence>
<evidence type="ECO:0000313" key="1">
    <source>
        <dbReference type="EMBL" id="RSM69242.1"/>
    </source>
</evidence>
<dbReference type="Proteomes" id="UP000287547">
    <property type="component" value="Unassembled WGS sequence"/>
</dbReference>
<organism evidence="1 2">
    <name type="scientific">Kibdelosporangium aridum</name>
    <dbReference type="NCBI Taxonomy" id="2030"/>
    <lineage>
        <taxon>Bacteria</taxon>
        <taxon>Bacillati</taxon>
        <taxon>Actinomycetota</taxon>
        <taxon>Actinomycetes</taxon>
        <taxon>Pseudonocardiales</taxon>
        <taxon>Pseudonocardiaceae</taxon>
        <taxon>Kibdelosporangium</taxon>
    </lineage>
</organism>
<comment type="caution">
    <text evidence="1">The sequence shown here is derived from an EMBL/GenBank/DDBJ whole genome shotgun (WGS) entry which is preliminary data.</text>
</comment>
<name>A0A428YMM0_KIBAR</name>
<reference evidence="1 2" key="1">
    <citation type="submission" date="2018-05" db="EMBL/GenBank/DDBJ databases">
        <title>Evolution of GPA BGCs.</title>
        <authorList>
            <person name="Waglechner N."/>
            <person name="Wright G.D."/>
        </authorList>
    </citation>
    <scope>NUCLEOTIDE SEQUENCE [LARGE SCALE GENOMIC DNA]</scope>
    <source>
        <strain evidence="1 2">A82846</strain>
    </source>
</reference>
<dbReference type="AlphaFoldDB" id="A0A428YMM0"/>